<dbReference type="NCBIfam" id="TIGR01512">
    <property type="entry name" value="ATPase-IB2_Cd"/>
    <property type="match status" value="1"/>
</dbReference>
<dbReference type="InterPro" id="IPR023298">
    <property type="entry name" value="ATPase_P-typ_TM_dom_sf"/>
</dbReference>
<comment type="similarity">
    <text evidence="2 12">Belongs to the cation transport ATPase (P-type) (TC 3.A.3) family. Type IB subfamily.</text>
</comment>
<dbReference type="Gene3D" id="3.40.1110.10">
    <property type="entry name" value="Calcium-transporting ATPase, cytoplasmic domain N"/>
    <property type="match status" value="1"/>
</dbReference>
<dbReference type="Pfam" id="PF00702">
    <property type="entry name" value="Hydrolase"/>
    <property type="match status" value="1"/>
</dbReference>
<dbReference type="InterPro" id="IPR023299">
    <property type="entry name" value="ATPase_P-typ_cyto_dom_N"/>
</dbReference>
<dbReference type="Pfam" id="PF00122">
    <property type="entry name" value="E1-E2_ATPase"/>
    <property type="match status" value="1"/>
</dbReference>
<keyword evidence="15" id="KW-1185">Reference proteome</keyword>
<dbReference type="KEGG" id="clia:C3E79_10775"/>
<dbReference type="InterPro" id="IPR001757">
    <property type="entry name" value="P_typ_ATPase"/>
</dbReference>
<dbReference type="GO" id="GO:0005886">
    <property type="term" value="C:plasma membrane"/>
    <property type="evidence" value="ECO:0007669"/>
    <property type="project" value="UniProtKB-SubCell"/>
</dbReference>
<dbReference type="InterPro" id="IPR023214">
    <property type="entry name" value="HAD_sf"/>
</dbReference>
<protein>
    <recommendedName>
        <fullName evidence="11">Cation-transporting P-type ATPase B</fullName>
    </recommendedName>
</protein>
<accession>A0A2S0WGP4</accession>
<dbReference type="GO" id="GO:0005507">
    <property type="term" value="F:copper ion binding"/>
    <property type="evidence" value="ECO:0007669"/>
    <property type="project" value="TreeGrafter"/>
</dbReference>
<evidence type="ECO:0000256" key="9">
    <source>
        <dbReference type="ARBA" id="ARBA00023136"/>
    </source>
</evidence>
<organism evidence="14 15">
    <name type="scientific">Corynebacterium liangguodongii</name>
    <dbReference type="NCBI Taxonomy" id="2079535"/>
    <lineage>
        <taxon>Bacteria</taxon>
        <taxon>Bacillati</taxon>
        <taxon>Actinomycetota</taxon>
        <taxon>Actinomycetes</taxon>
        <taxon>Mycobacteriales</taxon>
        <taxon>Corynebacteriaceae</taxon>
        <taxon>Corynebacterium</taxon>
    </lineage>
</organism>
<evidence type="ECO:0000259" key="13">
    <source>
        <dbReference type="PROSITE" id="PS50846"/>
    </source>
</evidence>
<dbReference type="NCBIfam" id="TIGR01511">
    <property type="entry name" value="ATPase-IB1_Cu"/>
    <property type="match status" value="1"/>
</dbReference>
<dbReference type="SFLD" id="SFLDS00003">
    <property type="entry name" value="Haloacid_Dehalogenase"/>
    <property type="match status" value="1"/>
</dbReference>
<dbReference type="FunFam" id="2.70.150.10:FF:000002">
    <property type="entry name" value="Copper-transporting ATPase 1, putative"/>
    <property type="match status" value="1"/>
</dbReference>
<evidence type="ECO:0000313" key="15">
    <source>
        <dbReference type="Proteomes" id="UP000244754"/>
    </source>
</evidence>
<keyword evidence="6 12" id="KW-0067">ATP-binding</keyword>
<dbReference type="AlphaFoldDB" id="A0A2S0WGP4"/>
<dbReference type="InterPro" id="IPR059000">
    <property type="entry name" value="ATPase_P-type_domA"/>
</dbReference>
<evidence type="ECO:0000256" key="10">
    <source>
        <dbReference type="ARBA" id="ARBA00049360"/>
    </source>
</evidence>
<dbReference type="InterPro" id="IPR036163">
    <property type="entry name" value="HMA_dom_sf"/>
</dbReference>
<proteinExistence type="inferred from homology"/>
<evidence type="ECO:0000256" key="7">
    <source>
        <dbReference type="ARBA" id="ARBA00022967"/>
    </source>
</evidence>
<evidence type="ECO:0000313" key="14">
    <source>
        <dbReference type="EMBL" id="AWB84894.1"/>
    </source>
</evidence>
<dbReference type="GO" id="GO:0005524">
    <property type="term" value="F:ATP binding"/>
    <property type="evidence" value="ECO:0007669"/>
    <property type="project" value="UniProtKB-UniRule"/>
</dbReference>
<keyword evidence="3 12" id="KW-0812">Transmembrane</keyword>
<evidence type="ECO:0000256" key="2">
    <source>
        <dbReference type="ARBA" id="ARBA00006024"/>
    </source>
</evidence>
<dbReference type="PANTHER" id="PTHR43520">
    <property type="entry name" value="ATP7, ISOFORM B"/>
    <property type="match status" value="1"/>
</dbReference>
<dbReference type="PANTHER" id="PTHR43520:SF8">
    <property type="entry name" value="P-TYPE CU(+) TRANSPORTER"/>
    <property type="match status" value="1"/>
</dbReference>
<evidence type="ECO:0000256" key="8">
    <source>
        <dbReference type="ARBA" id="ARBA00022989"/>
    </source>
</evidence>
<name>A0A2S0WGP4_9CORY</name>
<dbReference type="Proteomes" id="UP000244754">
    <property type="component" value="Chromosome"/>
</dbReference>
<dbReference type="CDD" id="cd02094">
    <property type="entry name" value="P-type_ATPase_Cu-like"/>
    <property type="match status" value="1"/>
</dbReference>
<keyword evidence="8 12" id="KW-1133">Transmembrane helix</keyword>
<keyword evidence="12" id="KW-1003">Cell membrane</keyword>
<keyword evidence="9 12" id="KW-0472">Membrane</keyword>
<dbReference type="Gene3D" id="2.70.150.10">
    <property type="entry name" value="Calcium-transporting ATPase, cytoplasmic transduction domain A"/>
    <property type="match status" value="1"/>
</dbReference>
<dbReference type="PROSITE" id="PS00154">
    <property type="entry name" value="ATPASE_E1_E2"/>
    <property type="match status" value="1"/>
</dbReference>
<dbReference type="RefSeq" id="WP_108404902.1">
    <property type="nucleotide sequence ID" value="NZ_CP026948.1"/>
</dbReference>
<keyword evidence="4 12" id="KW-0479">Metal-binding</keyword>
<dbReference type="GO" id="GO:0016887">
    <property type="term" value="F:ATP hydrolysis activity"/>
    <property type="evidence" value="ECO:0007669"/>
    <property type="project" value="InterPro"/>
</dbReference>
<evidence type="ECO:0000256" key="5">
    <source>
        <dbReference type="ARBA" id="ARBA00022741"/>
    </source>
</evidence>
<dbReference type="InterPro" id="IPR036412">
    <property type="entry name" value="HAD-like_sf"/>
</dbReference>
<reference evidence="15" key="1">
    <citation type="submission" date="2018-01" db="EMBL/GenBank/DDBJ databases">
        <authorList>
            <person name="Li J."/>
        </authorList>
    </citation>
    <scope>NUCLEOTIDE SEQUENCE [LARGE SCALE GENOMIC DNA]</scope>
    <source>
        <strain evidence="15">2184</strain>
    </source>
</reference>
<keyword evidence="5 12" id="KW-0547">Nucleotide-binding</keyword>
<dbReference type="SUPFAM" id="SSF81665">
    <property type="entry name" value="Calcium ATPase, transmembrane domain M"/>
    <property type="match status" value="1"/>
</dbReference>
<dbReference type="InterPro" id="IPR044492">
    <property type="entry name" value="P_typ_ATPase_HD_dom"/>
</dbReference>
<dbReference type="SFLD" id="SFLDG00002">
    <property type="entry name" value="C1.7:_P-type_atpase_like"/>
    <property type="match status" value="1"/>
</dbReference>
<dbReference type="InterPro" id="IPR008250">
    <property type="entry name" value="ATPase_P-typ_transduc_dom_A_sf"/>
</dbReference>
<dbReference type="NCBIfam" id="TIGR01525">
    <property type="entry name" value="ATPase-IB_hvy"/>
    <property type="match status" value="1"/>
</dbReference>
<evidence type="ECO:0000256" key="1">
    <source>
        <dbReference type="ARBA" id="ARBA00004651"/>
    </source>
</evidence>
<feature type="transmembrane region" description="Helical" evidence="12">
    <location>
        <begin position="357"/>
        <end position="376"/>
    </location>
</feature>
<dbReference type="SUPFAM" id="SSF81653">
    <property type="entry name" value="Calcium ATPase, transduction domain A"/>
    <property type="match status" value="1"/>
</dbReference>
<dbReference type="PRINTS" id="PR00943">
    <property type="entry name" value="CUATPASE"/>
</dbReference>
<comment type="catalytic activity">
    <reaction evidence="10">
        <text>ATP + H2O = ADP + phosphate + H(+)</text>
        <dbReference type="Rhea" id="RHEA:13065"/>
        <dbReference type="ChEBI" id="CHEBI:15377"/>
        <dbReference type="ChEBI" id="CHEBI:15378"/>
        <dbReference type="ChEBI" id="CHEBI:30616"/>
        <dbReference type="ChEBI" id="CHEBI:43474"/>
        <dbReference type="ChEBI" id="CHEBI:456216"/>
    </reaction>
</comment>
<dbReference type="Gene3D" id="3.40.50.1000">
    <property type="entry name" value="HAD superfamily/HAD-like"/>
    <property type="match status" value="1"/>
</dbReference>
<gene>
    <name evidence="14" type="primary">cadA</name>
    <name evidence="14" type="ORF">C3E79_10775</name>
</gene>
<dbReference type="PROSITE" id="PS50846">
    <property type="entry name" value="HMA_2"/>
    <property type="match status" value="1"/>
</dbReference>
<dbReference type="CDD" id="cd00371">
    <property type="entry name" value="HMA"/>
    <property type="match status" value="1"/>
</dbReference>
<dbReference type="SFLD" id="SFLDF00027">
    <property type="entry name" value="p-type_atpase"/>
    <property type="match status" value="1"/>
</dbReference>
<evidence type="ECO:0000256" key="11">
    <source>
        <dbReference type="ARBA" id="ARBA00074171"/>
    </source>
</evidence>
<dbReference type="GO" id="GO:0055070">
    <property type="term" value="P:copper ion homeostasis"/>
    <property type="evidence" value="ECO:0007669"/>
    <property type="project" value="TreeGrafter"/>
</dbReference>
<dbReference type="InterPro" id="IPR017969">
    <property type="entry name" value="Heavy-metal-associated_CS"/>
</dbReference>
<feature type="domain" description="HMA" evidence="13">
    <location>
        <begin position="16"/>
        <end position="81"/>
    </location>
</feature>
<evidence type="ECO:0000256" key="6">
    <source>
        <dbReference type="ARBA" id="ARBA00022840"/>
    </source>
</evidence>
<sequence length="739" mass="76081">MTSPTVPGPAGPTNIAHVELGITGMTCTSCSSRIERKLNKLDHVRATVNFSTETASIDFDPELTETARLIETVRGAGYDAFVLSGAGHAASSREPRESSPLDDARERATAHLGRTAAWCAAITVPVAAVSMIHALHFPNWQWAALAAATLVYFAGGATFHTAALQNLRHGAATMDTLISLGTTAAYLWSLWALFLGPPGEPIYLETVCVVITLLLTGRWFEHRAKGESSKALRELIDLGAKEATLLRDGTEARIPAARLAVGDQFVVRPGEKIATDGEVCAGTSAVDASMLTGETVPVEVAPGSQVTGATLNTSGRLVVRATRVGEDTVLSQIARLVTQAQAGKAPVERLVDRITRVFVPVVIAVSLVSLAGHLLAGNGAEASFRAAVAVLIIACPCALGLATPMAILVGTGRGAQLGLLIKGPEVLESTRQVDTVVLDKTGTLTTGEMRVADIHPAPGWDRDEVLAVAAAAESGSEHPIARAIVSAAPSHPEASEFSSTAGLGVTARVDNREVTVGRPRKAAAGLGELEAAYKAAEESGSTPVAVGVDGALAGIITVSDTLKASSAEAVERLRGLGLRPYLLTGDNPGAASAVAAAVGIDAPDVTAGVLPAGKVEAIELLQGEGRRVAMIGDGVNDAAALAAADLGIAVRTGADAAIEASDITLMGESITSVADAISLSRRTLRTIKGNLFWAFAYNVVLIPIAALGLLNPMLAGAAMAFSSVFVVANSLRLRGFRPA</sequence>
<dbReference type="OrthoDB" id="7059309at2"/>
<dbReference type="PRINTS" id="PR00119">
    <property type="entry name" value="CATATPASE"/>
</dbReference>
<dbReference type="PROSITE" id="PS01047">
    <property type="entry name" value="HMA_1"/>
    <property type="match status" value="1"/>
</dbReference>
<dbReference type="InterPro" id="IPR027256">
    <property type="entry name" value="P-typ_ATPase_IB"/>
</dbReference>
<feature type="transmembrane region" description="Helical" evidence="12">
    <location>
        <begin position="142"/>
        <end position="164"/>
    </location>
</feature>
<dbReference type="Gene3D" id="3.30.70.100">
    <property type="match status" value="1"/>
</dbReference>
<feature type="transmembrane region" description="Helical" evidence="12">
    <location>
        <begin position="691"/>
        <end position="710"/>
    </location>
</feature>
<evidence type="ECO:0000256" key="4">
    <source>
        <dbReference type="ARBA" id="ARBA00022723"/>
    </source>
</evidence>
<keyword evidence="7" id="KW-1278">Translocase</keyword>
<dbReference type="NCBIfam" id="TIGR01494">
    <property type="entry name" value="ATPase_P-type"/>
    <property type="match status" value="1"/>
</dbReference>
<comment type="subcellular location">
    <subcellularLocation>
        <location evidence="1">Cell membrane</location>
        <topology evidence="1">Multi-pass membrane protein</topology>
    </subcellularLocation>
</comment>
<dbReference type="SUPFAM" id="SSF56784">
    <property type="entry name" value="HAD-like"/>
    <property type="match status" value="1"/>
</dbReference>
<dbReference type="Pfam" id="PF00403">
    <property type="entry name" value="HMA"/>
    <property type="match status" value="1"/>
</dbReference>
<dbReference type="FunFam" id="3.30.70.100:FF:000005">
    <property type="entry name" value="Copper-exporting P-type ATPase A"/>
    <property type="match status" value="1"/>
</dbReference>
<feature type="transmembrane region" description="Helical" evidence="12">
    <location>
        <begin position="202"/>
        <end position="220"/>
    </location>
</feature>
<dbReference type="InterPro" id="IPR006121">
    <property type="entry name" value="HMA_dom"/>
</dbReference>
<feature type="transmembrane region" description="Helical" evidence="12">
    <location>
        <begin position="382"/>
        <end position="409"/>
    </location>
</feature>
<feature type="transmembrane region" description="Helical" evidence="12">
    <location>
        <begin position="176"/>
        <end position="196"/>
    </location>
</feature>
<evidence type="ECO:0000256" key="12">
    <source>
        <dbReference type="RuleBase" id="RU362081"/>
    </source>
</evidence>
<dbReference type="GO" id="GO:0043682">
    <property type="term" value="F:P-type divalent copper transporter activity"/>
    <property type="evidence" value="ECO:0007669"/>
    <property type="project" value="TreeGrafter"/>
</dbReference>
<dbReference type="EMBL" id="CP026948">
    <property type="protein sequence ID" value="AWB84894.1"/>
    <property type="molecule type" value="Genomic_DNA"/>
</dbReference>
<evidence type="ECO:0000256" key="3">
    <source>
        <dbReference type="ARBA" id="ARBA00022692"/>
    </source>
</evidence>
<dbReference type="SUPFAM" id="SSF55008">
    <property type="entry name" value="HMA, heavy metal-associated domain"/>
    <property type="match status" value="1"/>
</dbReference>
<feature type="transmembrane region" description="Helical" evidence="12">
    <location>
        <begin position="115"/>
        <end position="136"/>
    </location>
</feature>
<dbReference type="InterPro" id="IPR018303">
    <property type="entry name" value="ATPase_P-typ_P_site"/>
</dbReference>
<feature type="transmembrane region" description="Helical" evidence="12">
    <location>
        <begin position="716"/>
        <end position="733"/>
    </location>
</feature>